<evidence type="ECO:0000313" key="1">
    <source>
        <dbReference type="EMBL" id="JAE35891.1"/>
    </source>
</evidence>
<dbReference type="EMBL" id="GBRH01162005">
    <property type="protein sequence ID" value="JAE35891.1"/>
    <property type="molecule type" value="Transcribed_RNA"/>
</dbReference>
<protein>
    <submittedName>
        <fullName evidence="1">Uncharacterized protein</fullName>
    </submittedName>
</protein>
<dbReference type="AlphaFoldDB" id="A0A0A9HLZ6"/>
<accession>A0A0A9HLZ6</accession>
<name>A0A0A9HLZ6_ARUDO</name>
<reference evidence="1" key="1">
    <citation type="submission" date="2014-09" db="EMBL/GenBank/DDBJ databases">
        <authorList>
            <person name="Magalhaes I.L.F."/>
            <person name="Oliveira U."/>
            <person name="Santos F.R."/>
            <person name="Vidigal T.H.D.A."/>
            <person name="Brescovit A.D."/>
            <person name="Santos A.J."/>
        </authorList>
    </citation>
    <scope>NUCLEOTIDE SEQUENCE</scope>
    <source>
        <tissue evidence="1">Shoot tissue taken approximately 20 cm above the soil surface</tissue>
    </source>
</reference>
<organism evidence="1">
    <name type="scientific">Arundo donax</name>
    <name type="common">Giant reed</name>
    <name type="synonym">Donax arundinaceus</name>
    <dbReference type="NCBI Taxonomy" id="35708"/>
    <lineage>
        <taxon>Eukaryota</taxon>
        <taxon>Viridiplantae</taxon>
        <taxon>Streptophyta</taxon>
        <taxon>Embryophyta</taxon>
        <taxon>Tracheophyta</taxon>
        <taxon>Spermatophyta</taxon>
        <taxon>Magnoliopsida</taxon>
        <taxon>Liliopsida</taxon>
        <taxon>Poales</taxon>
        <taxon>Poaceae</taxon>
        <taxon>PACMAD clade</taxon>
        <taxon>Arundinoideae</taxon>
        <taxon>Arundineae</taxon>
        <taxon>Arundo</taxon>
    </lineage>
</organism>
<sequence length="84" mass="9928">MLIYLKEQTPINKIALRYQSRQFKQNKFFSSSRCEIVLTDYHIHTGHKMNNFEAAPKAMTHTPTPIKIVHRKMDGKEKEKGKHM</sequence>
<proteinExistence type="predicted"/>
<reference evidence="1" key="2">
    <citation type="journal article" date="2015" name="Data Brief">
        <title>Shoot transcriptome of the giant reed, Arundo donax.</title>
        <authorList>
            <person name="Barrero R.A."/>
            <person name="Guerrero F.D."/>
            <person name="Moolhuijzen P."/>
            <person name="Goolsby J.A."/>
            <person name="Tidwell J."/>
            <person name="Bellgard S.E."/>
            <person name="Bellgard M.I."/>
        </authorList>
    </citation>
    <scope>NUCLEOTIDE SEQUENCE</scope>
    <source>
        <tissue evidence="1">Shoot tissue taken approximately 20 cm above the soil surface</tissue>
    </source>
</reference>